<feature type="active site" description="Nucleophile" evidence="4">
    <location>
        <position position="51"/>
    </location>
</feature>
<evidence type="ECO:0000256" key="1">
    <source>
        <dbReference type="ARBA" id="ARBA00009375"/>
    </source>
</evidence>
<dbReference type="PIRSF" id="PIRSF001430">
    <property type="entry name" value="tRNA_psdUrid_synth"/>
    <property type="match status" value="1"/>
</dbReference>
<comment type="subunit">
    <text evidence="4">Homodimer.</text>
</comment>
<dbReference type="EC" id="5.4.99.12" evidence="4"/>
<evidence type="ECO:0000256" key="4">
    <source>
        <dbReference type="HAMAP-Rule" id="MF_00171"/>
    </source>
</evidence>
<keyword evidence="8" id="KW-1185">Reference proteome</keyword>
<comment type="function">
    <text evidence="4">Formation of pseudouridine at positions 38, 39 and 40 in the anticodon stem and loop of transfer RNAs.</text>
</comment>
<feature type="domain" description="Pseudouridine synthase I TruA alpha/beta" evidence="6">
    <location>
        <begin position="145"/>
        <end position="244"/>
    </location>
</feature>
<dbReference type="EMBL" id="CP076129">
    <property type="protein sequence ID" value="QWG09398.1"/>
    <property type="molecule type" value="Genomic_DNA"/>
</dbReference>
<dbReference type="RefSeq" id="WP_144076073.1">
    <property type="nucleotide sequence ID" value="NZ_CP076129.1"/>
</dbReference>
<dbReference type="InterPro" id="IPR020097">
    <property type="entry name" value="PsdUridine_synth_TruA_a/b_dom"/>
</dbReference>
<proteinExistence type="inferred from homology"/>
<dbReference type="PANTHER" id="PTHR11142:SF0">
    <property type="entry name" value="TRNA PSEUDOURIDINE SYNTHASE-LIKE 1"/>
    <property type="match status" value="1"/>
</dbReference>
<evidence type="ECO:0000313" key="8">
    <source>
        <dbReference type="Proteomes" id="UP000682802"/>
    </source>
</evidence>
<dbReference type="Gene3D" id="3.30.70.660">
    <property type="entry name" value="Pseudouridine synthase I, catalytic domain, C-terminal subdomain"/>
    <property type="match status" value="1"/>
</dbReference>
<dbReference type="Proteomes" id="UP000682802">
    <property type="component" value="Chromosome 2"/>
</dbReference>
<feature type="binding site" evidence="4">
    <location>
        <position position="108"/>
    </location>
    <ligand>
        <name>substrate</name>
    </ligand>
</feature>
<dbReference type="CDD" id="cd02570">
    <property type="entry name" value="PseudoU_synth_EcTruA"/>
    <property type="match status" value="1"/>
</dbReference>
<dbReference type="InterPro" id="IPR020103">
    <property type="entry name" value="PsdUridine_synth_cat_dom_sf"/>
</dbReference>
<dbReference type="PANTHER" id="PTHR11142">
    <property type="entry name" value="PSEUDOURIDYLATE SYNTHASE"/>
    <property type="match status" value="1"/>
</dbReference>
<dbReference type="Pfam" id="PF01416">
    <property type="entry name" value="PseudoU_synth_1"/>
    <property type="match status" value="1"/>
</dbReference>
<comment type="caution">
    <text evidence="4">Lacks conserved residue(s) required for the propagation of feature annotation.</text>
</comment>
<keyword evidence="3 4" id="KW-0413">Isomerase</keyword>
<organism evidence="7 8">
    <name type="scientific">Flammeovirga kamogawensis</name>
    <dbReference type="NCBI Taxonomy" id="373891"/>
    <lineage>
        <taxon>Bacteria</taxon>
        <taxon>Pseudomonadati</taxon>
        <taxon>Bacteroidota</taxon>
        <taxon>Cytophagia</taxon>
        <taxon>Cytophagales</taxon>
        <taxon>Flammeovirgaceae</taxon>
        <taxon>Flammeovirga</taxon>
    </lineage>
</organism>
<gene>
    <name evidence="4 7" type="primary">truA</name>
    <name evidence="7" type="ORF">KM029_22590</name>
</gene>
<evidence type="ECO:0000259" key="6">
    <source>
        <dbReference type="Pfam" id="PF01416"/>
    </source>
</evidence>
<dbReference type="InterPro" id="IPR020094">
    <property type="entry name" value="TruA/RsuA/RluB/E/F_N"/>
</dbReference>
<dbReference type="Gene3D" id="3.30.70.580">
    <property type="entry name" value="Pseudouridine synthase I, catalytic domain, N-terminal subdomain"/>
    <property type="match status" value="1"/>
</dbReference>
<dbReference type="GO" id="GO:0160147">
    <property type="term" value="F:tRNA pseudouridine(38-40) synthase activity"/>
    <property type="evidence" value="ECO:0007669"/>
    <property type="project" value="UniProtKB-EC"/>
</dbReference>
<reference evidence="7 8" key="1">
    <citation type="submission" date="2021-05" db="EMBL/GenBank/DDBJ databases">
        <title>Comparative genomic studies on the polysaccharide-degrading batcterial strains of the Flammeovirga genus.</title>
        <authorList>
            <person name="Zewei F."/>
            <person name="Zheng Z."/>
            <person name="Yu L."/>
            <person name="Ruyue G."/>
            <person name="Yanhong M."/>
            <person name="Yuanyuan C."/>
            <person name="Jingyan G."/>
            <person name="Wenjun H."/>
        </authorList>
    </citation>
    <scope>NUCLEOTIDE SEQUENCE [LARGE SCALE GENOMIC DNA]</scope>
    <source>
        <strain evidence="7 8">YS10</strain>
    </source>
</reference>
<dbReference type="SUPFAM" id="SSF55120">
    <property type="entry name" value="Pseudouridine synthase"/>
    <property type="match status" value="1"/>
</dbReference>
<dbReference type="InterPro" id="IPR001406">
    <property type="entry name" value="PsdUridine_synth_TruA"/>
</dbReference>
<evidence type="ECO:0000256" key="5">
    <source>
        <dbReference type="RuleBase" id="RU003792"/>
    </source>
</evidence>
<comment type="catalytic activity">
    <reaction evidence="4 5">
        <text>uridine(38/39/40) in tRNA = pseudouridine(38/39/40) in tRNA</text>
        <dbReference type="Rhea" id="RHEA:22376"/>
        <dbReference type="Rhea" id="RHEA-COMP:10085"/>
        <dbReference type="Rhea" id="RHEA-COMP:10087"/>
        <dbReference type="ChEBI" id="CHEBI:65314"/>
        <dbReference type="ChEBI" id="CHEBI:65315"/>
        <dbReference type="EC" id="5.4.99.12"/>
    </reaction>
</comment>
<dbReference type="NCBIfam" id="TIGR00071">
    <property type="entry name" value="hisT_truA"/>
    <property type="match status" value="1"/>
</dbReference>
<name>A0ABX8H187_9BACT</name>
<keyword evidence="2 4" id="KW-0819">tRNA processing</keyword>
<evidence type="ECO:0000256" key="3">
    <source>
        <dbReference type="ARBA" id="ARBA00023235"/>
    </source>
</evidence>
<evidence type="ECO:0000313" key="7">
    <source>
        <dbReference type="EMBL" id="QWG09398.1"/>
    </source>
</evidence>
<dbReference type="HAMAP" id="MF_00171">
    <property type="entry name" value="TruA"/>
    <property type="match status" value="1"/>
</dbReference>
<accession>A0ABX8H187</accession>
<dbReference type="InterPro" id="IPR020095">
    <property type="entry name" value="PsdUridine_synth_TruA_C"/>
</dbReference>
<comment type="similarity">
    <text evidence="1 4 5">Belongs to the tRNA pseudouridine synthase TruA family.</text>
</comment>
<protein>
    <recommendedName>
        <fullName evidence="4">tRNA pseudouridine synthase A</fullName>
        <ecNumber evidence="4">5.4.99.12</ecNumber>
    </recommendedName>
    <alternativeName>
        <fullName evidence="4">tRNA pseudouridine(38-40) synthase</fullName>
    </alternativeName>
    <alternativeName>
        <fullName evidence="4">tRNA pseudouridylate synthase I</fullName>
    </alternativeName>
    <alternativeName>
        <fullName evidence="4">tRNA-uridine isomerase I</fullName>
    </alternativeName>
</protein>
<evidence type="ECO:0000256" key="2">
    <source>
        <dbReference type="ARBA" id="ARBA00022694"/>
    </source>
</evidence>
<sequence>MRYFIHLAYDGTNYRGWQFQPNVVSVQGTIEDRLKSIFKTDITVFGCGRTDAGVHSSQYFIHINLEEPLNFDLKFRLNKNLPEAIVVYDVIPMNDNQHVRFDATMRTYDYFIHTEKDIINSKFSSNYDVTALDIDVVKKAAKMLTSFDDFIGVCKKPHLYKHTRCNVTHSEVFVDEKAKRLRFTITANRFLRGMIRLIVTNLLYVGKGKISLEEFEKVFTNKVSILDTPPAYPSGLFLSKVEYPYLKIESKSGLLAGLKLGLQ</sequence>